<protein>
    <submittedName>
        <fullName evidence="3">Uncharacterized protein</fullName>
    </submittedName>
</protein>
<dbReference type="InterPro" id="IPR000618">
    <property type="entry name" value="Insect_cuticle"/>
</dbReference>
<dbReference type="PROSITE" id="PS00233">
    <property type="entry name" value="CHIT_BIND_RR_1"/>
    <property type="match status" value="1"/>
</dbReference>
<feature type="compositionally biased region" description="Polar residues" evidence="2">
    <location>
        <begin position="182"/>
        <end position="193"/>
    </location>
</feature>
<sequence length="311" mass="33958">MGEFGFVTADFFYLTTVYATDEEGKFHILSRSRKYIGPPTEKPPTRNIATRRPTTVTPPPQQIQVQTEPSKPPTTKKPNGFRGLNGCSNCIVPTTTKTPPINVNVKDDRINFPIIGVNPVRGQGNGREVPSSGRPGNFPPKSPARQKVNQPGSFPRPGAPIDPSSPLRTGQINPGKPISPNRPVSSVNATPQNRPGLGGVNQQRGNQQRGNGQAGLGQSDIVKGDPGGPNYKFNYTVGFHGHHEIGYRGGSKEGGYFANYRNGEGQRVVYEANEFGFQPNVTKVKLNDAETPKEETEKEFGLKGYEFIWFK</sequence>
<evidence type="ECO:0000256" key="2">
    <source>
        <dbReference type="SAM" id="MobiDB-lite"/>
    </source>
</evidence>
<reference evidence="3" key="2">
    <citation type="submission" date="2017-10" db="EMBL/GenBank/DDBJ databases">
        <title>Ladona fulva Genome sequencing and assembly.</title>
        <authorList>
            <person name="Murali S."/>
            <person name="Richards S."/>
            <person name="Bandaranaike D."/>
            <person name="Bellair M."/>
            <person name="Blankenburg K."/>
            <person name="Chao H."/>
            <person name="Dinh H."/>
            <person name="Doddapaneni H."/>
            <person name="Dugan-Rocha S."/>
            <person name="Elkadiri S."/>
            <person name="Gnanaolivu R."/>
            <person name="Hernandez B."/>
            <person name="Skinner E."/>
            <person name="Javaid M."/>
            <person name="Lee S."/>
            <person name="Li M."/>
            <person name="Ming W."/>
            <person name="Munidasa M."/>
            <person name="Muniz J."/>
            <person name="Nguyen L."/>
            <person name="Hughes D."/>
            <person name="Osuji N."/>
            <person name="Pu L.-L."/>
            <person name="Puazo M."/>
            <person name="Qu C."/>
            <person name="Quiroz J."/>
            <person name="Raj R."/>
            <person name="Weissenberger G."/>
            <person name="Xin Y."/>
            <person name="Zou X."/>
            <person name="Han Y."/>
            <person name="Worley K."/>
            <person name="Muzny D."/>
            <person name="Gibbs R."/>
        </authorList>
    </citation>
    <scope>NUCLEOTIDE SEQUENCE</scope>
    <source>
        <strain evidence="3">Sampled in the wild</strain>
    </source>
</reference>
<keyword evidence="1" id="KW-0193">Cuticle</keyword>
<accession>A0A8K0KHA3</accession>
<dbReference type="Proteomes" id="UP000792457">
    <property type="component" value="Unassembled WGS sequence"/>
</dbReference>
<dbReference type="Pfam" id="PF00379">
    <property type="entry name" value="Chitin_bind_4"/>
    <property type="match status" value="1"/>
</dbReference>
<reference evidence="3" key="1">
    <citation type="submission" date="2013-04" db="EMBL/GenBank/DDBJ databases">
        <authorList>
            <person name="Qu J."/>
            <person name="Murali S.C."/>
            <person name="Bandaranaike D."/>
            <person name="Bellair M."/>
            <person name="Blankenburg K."/>
            <person name="Chao H."/>
            <person name="Dinh H."/>
            <person name="Doddapaneni H."/>
            <person name="Downs B."/>
            <person name="Dugan-Rocha S."/>
            <person name="Elkadiri S."/>
            <person name="Gnanaolivu R.D."/>
            <person name="Hernandez B."/>
            <person name="Javaid M."/>
            <person name="Jayaseelan J.C."/>
            <person name="Lee S."/>
            <person name="Li M."/>
            <person name="Ming W."/>
            <person name="Munidasa M."/>
            <person name="Muniz J."/>
            <person name="Nguyen L."/>
            <person name="Ongeri F."/>
            <person name="Osuji N."/>
            <person name="Pu L.-L."/>
            <person name="Puazo M."/>
            <person name="Qu C."/>
            <person name="Quiroz J."/>
            <person name="Raj R."/>
            <person name="Weissenberger G."/>
            <person name="Xin Y."/>
            <person name="Zou X."/>
            <person name="Han Y."/>
            <person name="Richards S."/>
            <person name="Worley K."/>
            <person name="Muzny D."/>
            <person name="Gibbs R."/>
        </authorList>
    </citation>
    <scope>NUCLEOTIDE SEQUENCE</scope>
    <source>
        <strain evidence="3">Sampled in the wild</strain>
    </source>
</reference>
<organism evidence="3 4">
    <name type="scientific">Ladona fulva</name>
    <name type="common">Scarce chaser dragonfly</name>
    <name type="synonym">Libellula fulva</name>
    <dbReference type="NCBI Taxonomy" id="123851"/>
    <lineage>
        <taxon>Eukaryota</taxon>
        <taxon>Metazoa</taxon>
        <taxon>Ecdysozoa</taxon>
        <taxon>Arthropoda</taxon>
        <taxon>Hexapoda</taxon>
        <taxon>Insecta</taxon>
        <taxon>Pterygota</taxon>
        <taxon>Palaeoptera</taxon>
        <taxon>Odonata</taxon>
        <taxon>Epiprocta</taxon>
        <taxon>Anisoptera</taxon>
        <taxon>Libelluloidea</taxon>
        <taxon>Libellulidae</taxon>
        <taxon>Ladona</taxon>
    </lineage>
</organism>
<keyword evidence="4" id="KW-1185">Reference proteome</keyword>
<gene>
    <name evidence="3" type="ORF">J437_LFUL015897</name>
</gene>
<proteinExistence type="predicted"/>
<dbReference type="OrthoDB" id="6362401at2759"/>
<dbReference type="GO" id="GO:0042302">
    <property type="term" value="F:structural constituent of cuticle"/>
    <property type="evidence" value="ECO:0007669"/>
    <property type="project" value="UniProtKB-KW"/>
</dbReference>
<dbReference type="EMBL" id="KZ308887">
    <property type="protein sequence ID" value="KAG8235209.1"/>
    <property type="molecule type" value="Genomic_DNA"/>
</dbReference>
<feature type="compositionally biased region" description="Low complexity" evidence="2">
    <location>
        <begin position="200"/>
        <end position="211"/>
    </location>
</feature>
<name>A0A8K0KHA3_LADFU</name>
<feature type="region of interest" description="Disordered" evidence="2">
    <location>
        <begin position="115"/>
        <end position="227"/>
    </location>
</feature>
<dbReference type="InterPro" id="IPR031311">
    <property type="entry name" value="CHIT_BIND_RR_consensus"/>
</dbReference>
<dbReference type="AlphaFoldDB" id="A0A8K0KHA3"/>
<comment type="caution">
    <text evidence="3">The sequence shown here is derived from an EMBL/GenBank/DDBJ whole genome shotgun (WGS) entry which is preliminary data.</text>
</comment>
<evidence type="ECO:0000313" key="4">
    <source>
        <dbReference type="Proteomes" id="UP000792457"/>
    </source>
</evidence>
<feature type="region of interest" description="Disordered" evidence="2">
    <location>
        <begin position="36"/>
        <end position="85"/>
    </location>
</feature>
<evidence type="ECO:0000313" key="3">
    <source>
        <dbReference type="EMBL" id="KAG8235209.1"/>
    </source>
</evidence>
<evidence type="ECO:0000256" key="1">
    <source>
        <dbReference type="ARBA" id="ARBA00022460"/>
    </source>
</evidence>